<dbReference type="RefSeq" id="WP_166452908.1">
    <property type="nucleotide sequence ID" value="NZ_JAAOMA010000027.1"/>
</dbReference>
<dbReference type="EMBL" id="JAAOMA010000027">
    <property type="protein sequence ID" value="NHR07035.1"/>
    <property type="molecule type" value="Genomic_DNA"/>
</dbReference>
<keyword evidence="6" id="KW-1185">Reference proteome</keyword>
<comment type="similarity">
    <text evidence="2">Belongs to the bacterial solute-binding protein 2 family.</text>
</comment>
<evidence type="ECO:0000256" key="1">
    <source>
        <dbReference type="ARBA" id="ARBA00004196"/>
    </source>
</evidence>
<evidence type="ECO:0000256" key="2">
    <source>
        <dbReference type="ARBA" id="ARBA00007639"/>
    </source>
</evidence>
<feature type="domain" description="Periplasmic binding protein" evidence="4">
    <location>
        <begin position="53"/>
        <end position="307"/>
    </location>
</feature>
<gene>
    <name evidence="5" type="ORF">HA052_17740</name>
</gene>
<dbReference type="Proteomes" id="UP001515641">
    <property type="component" value="Unassembled WGS sequence"/>
</dbReference>
<name>A0ABX0LF73_9NEIS</name>
<reference evidence="5 6" key="1">
    <citation type="submission" date="2020-03" db="EMBL/GenBank/DDBJ databases">
        <title>Draft genome sequence of environmentally isolated cultures.</title>
        <authorList>
            <person name="Wilson H.S."/>
            <person name="De Leon M.E."/>
        </authorList>
    </citation>
    <scope>NUCLEOTIDE SEQUENCE [LARGE SCALE GENOMIC DNA]</scope>
    <source>
        <strain evidence="5 6">HSC-31F16</strain>
    </source>
</reference>
<dbReference type="PANTHER" id="PTHR46847:SF1">
    <property type="entry name" value="D-ALLOSE-BINDING PERIPLASMIC PROTEIN-RELATED"/>
    <property type="match status" value="1"/>
</dbReference>
<dbReference type="Pfam" id="PF13407">
    <property type="entry name" value="Peripla_BP_4"/>
    <property type="match status" value="1"/>
</dbReference>
<evidence type="ECO:0000313" key="6">
    <source>
        <dbReference type="Proteomes" id="UP001515641"/>
    </source>
</evidence>
<keyword evidence="3" id="KW-0732">Signal</keyword>
<accession>A0ABX0LF73</accession>
<dbReference type="SUPFAM" id="SSF53822">
    <property type="entry name" value="Periplasmic binding protein-like I"/>
    <property type="match status" value="1"/>
</dbReference>
<evidence type="ECO:0000259" key="4">
    <source>
        <dbReference type="Pfam" id="PF13407"/>
    </source>
</evidence>
<dbReference type="InterPro" id="IPR028082">
    <property type="entry name" value="Peripla_BP_I"/>
</dbReference>
<sequence length="333" mass="35584">MSLAARPGLAGGLPAHSFDRRGSSMRRRAFLLASLGLLAWPRLAAAATKPAVTLVLKSLKNPFFSVMTAGARRHHSQHSGDYQLTIDGVQGETDLAGQIKIVEACIALREQILLITPADSRAIIPALIKAVRSGLLVINLDNKLDDRALASHGVNIPFVGPSNFSGARAVGDYVLRALKPRSKVAIIEGLPGSINAKARSDGYREAIASANMTLTALAWGDWEREPGRAAALKLMKQTPDLAALLCGNDNMAIGAAQAVTELKRDGKVLIGGYDNIPEMAALLASKRIYATADQHPALQAEYAIRLGLESFNKRLTQSEMQSIVRTPVDLVKS</sequence>
<proteinExistence type="inferred from homology"/>
<dbReference type="Gene3D" id="3.40.50.2300">
    <property type="match status" value="2"/>
</dbReference>
<evidence type="ECO:0000256" key="3">
    <source>
        <dbReference type="ARBA" id="ARBA00022729"/>
    </source>
</evidence>
<dbReference type="InterPro" id="IPR025997">
    <property type="entry name" value="SBP_2_dom"/>
</dbReference>
<evidence type="ECO:0000313" key="5">
    <source>
        <dbReference type="EMBL" id="NHR07035.1"/>
    </source>
</evidence>
<organism evidence="5 6">
    <name type="scientific">Chromobacterium fluminis</name>
    <dbReference type="NCBI Taxonomy" id="3044269"/>
    <lineage>
        <taxon>Bacteria</taxon>
        <taxon>Pseudomonadati</taxon>
        <taxon>Pseudomonadota</taxon>
        <taxon>Betaproteobacteria</taxon>
        <taxon>Neisseriales</taxon>
        <taxon>Chromobacteriaceae</taxon>
        <taxon>Chromobacterium</taxon>
    </lineage>
</organism>
<comment type="caution">
    <text evidence="5">The sequence shown here is derived from an EMBL/GenBank/DDBJ whole genome shotgun (WGS) entry which is preliminary data.</text>
</comment>
<dbReference type="PANTHER" id="PTHR46847">
    <property type="entry name" value="D-ALLOSE-BINDING PERIPLASMIC PROTEIN-RELATED"/>
    <property type="match status" value="1"/>
</dbReference>
<protein>
    <submittedName>
        <fullName evidence="5">Sugar ABC transporter substrate-binding protein</fullName>
    </submittedName>
</protein>
<comment type="subcellular location">
    <subcellularLocation>
        <location evidence="1">Cell envelope</location>
    </subcellularLocation>
</comment>